<feature type="compositionally biased region" description="Basic and acidic residues" evidence="1">
    <location>
        <begin position="171"/>
        <end position="182"/>
    </location>
</feature>
<accession>A0AAW1TI66</accession>
<sequence length="217" mass="24275">MDRAEPLVSWEEQPQQQAEQLPQPPLKPAVTNAVGESVPRRSQKRPASPPMPKGAARQAKRAADRLDHAMLDEAIKQLQYPGLEDVEIGMQLPAASATASSITHRQHIMQDHAPQEGAVKASMRPPDGMKLPLEQMPLEQFLSIACLQTSDPTPRTKVTAARHMRTSQAQMRDHYNRPDEDFDVNYRGDSKKLARRLDELQSINGPPDGEWHLEGLF</sequence>
<gene>
    <name evidence="2" type="ORF">WJX84_000873</name>
</gene>
<keyword evidence="3" id="KW-1185">Reference proteome</keyword>
<comment type="caution">
    <text evidence="2">The sequence shown here is derived from an EMBL/GenBank/DDBJ whole genome shotgun (WGS) entry which is preliminary data.</text>
</comment>
<reference evidence="2 3" key="1">
    <citation type="journal article" date="2024" name="Nat. Commun.">
        <title>Phylogenomics reveals the evolutionary origins of lichenization in chlorophyte algae.</title>
        <authorList>
            <person name="Puginier C."/>
            <person name="Libourel C."/>
            <person name="Otte J."/>
            <person name="Skaloud P."/>
            <person name="Haon M."/>
            <person name="Grisel S."/>
            <person name="Petersen M."/>
            <person name="Berrin J.G."/>
            <person name="Delaux P.M."/>
            <person name="Dal Grande F."/>
            <person name="Keller J."/>
        </authorList>
    </citation>
    <scope>NUCLEOTIDE SEQUENCE [LARGE SCALE GENOMIC DNA]</scope>
    <source>
        <strain evidence="2 3">SAG 2523</strain>
    </source>
</reference>
<name>A0AAW1TI66_9CHLO</name>
<feature type="compositionally biased region" description="Low complexity" evidence="1">
    <location>
        <begin position="11"/>
        <end position="21"/>
    </location>
</feature>
<dbReference type="EMBL" id="JALJOV010000044">
    <property type="protein sequence ID" value="KAK9868115.1"/>
    <property type="molecule type" value="Genomic_DNA"/>
</dbReference>
<evidence type="ECO:0000313" key="2">
    <source>
        <dbReference type="EMBL" id="KAK9868115.1"/>
    </source>
</evidence>
<organism evidence="2 3">
    <name type="scientific">Apatococcus fuscideae</name>
    <dbReference type="NCBI Taxonomy" id="2026836"/>
    <lineage>
        <taxon>Eukaryota</taxon>
        <taxon>Viridiplantae</taxon>
        <taxon>Chlorophyta</taxon>
        <taxon>core chlorophytes</taxon>
        <taxon>Trebouxiophyceae</taxon>
        <taxon>Chlorellales</taxon>
        <taxon>Chlorellaceae</taxon>
        <taxon>Apatococcus</taxon>
    </lineage>
</organism>
<evidence type="ECO:0000313" key="3">
    <source>
        <dbReference type="Proteomes" id="UP001485043"/>
    </source>
</evidence>
<evidence type="ECO:0000256" key="1">
    <source>
        <dbReference type="SAM" id="MobiDB-lite"/>
    </source>
</evidence>
<protein>
    <submittedName>
        <fullName evidence="2">Uncharacterized protein</fullName>
    </submittedName>
</protein>
<dbReference type="AlphaFoldDB" id="A0AAW1TI66"/>
<feature type="region of interest" description="Disordered" evidence="1">
    <location>
        <begin position="1"/>
        <end position="63"/>
    </location>
</feature>
<dbReference type="Proteomes" id="UP001485043">
    <property type="component" value="Unassembled WGS sequence"/>
</dbReference>
<proteinExistence type="predicted"/>
<feature type="region of interest" description="Disordered" evidence="1">
    <location>
        <begin position="161"/>
        <end position="182"/>
    </location>
</feature>